<dbReference type="EMBL" id="JAWJWF010000045">
    <property type="protein sequence ID" value="KAK6627706.1"/>
    <property type="molecule type" value="Genomic_DNA"/>
</dbReference>
<comment type="caution">
    <text evidence="1">The sequence shown here is derived from an EMBL/GenBank/DDBJ whole genome shotgun (WGS) entry which is preliminary data.</text>
</comment>
<proteinExistence type="predicted"/>
<evidence type="ECO:0000313" key="2">
    <source>
        <dbReference type="Proteomes" id="UP001359485"/>
    </source>
</evidence>
<accession>A0ABR1AUV4</accession>
<name>A0ABR1AUV4_POLSC</name>
<organism evidence="1 2">
    <name type="scientific">Polyplax serrata</name>
    <name type="common">Common mouse louse</name>
    <dbReference type="NCBI Taxonomy" id="468196"/>
    <lineage>
        <taxon>Eukaryota</taxon>
        <taxon>Metazoa</taxon>
        <taxon>Ecdysozoa</taxon>
        <taxon>Arthropoda</taxon>
        <taxon>Hexapoda</taxon>
        <taxon>Insecta</taxon>
        <taxon>Pterygota</taxon>
        <taxon>Neoptera</taxon>
        <taxon>Paraneoptera</taxon>
        <taxon>Psocodea</taxon>
        <taxon>Troctomorpha</taxon>
        <taxon>Phthiraptera</taxon>
        <taxon>Anoplura</taxon>
        <taxon>Polyplacidae</taxon>
        <taxon>Polyplax</taxon>
    </lineage>
</organism>
<sequence>MYEEEEEEEEGRKTEGNQLENLEEFAKNKNNFFHAKVSKQYSTLFTAPQSIETGSGEQGPAKKFCRFPLETIAGDLFLVRSK</sequence>
<gene>
    <name evidence="1" type="ORF">RUM44_010185</name>
</gene>
<keyword evidence="2" id="KW-1185">Reference proteome</keyword>
<dbReference type="Proteomes" id="UP001359485">
    <property type="component" value="Unassembled WGS sequence"/>
</dbReference>
<protein>
    <submittedName>
        <fullName evidence="1">Uncharacterized protein</fullName>
    </submittedName>
</protein>
<evidence type="ECO:0000313" key="1">
    <source>
        <dbReference type="EMBL" id="KAK6627706.1"/>
    </source>
</evidence>
<reference evidence="1 2" key="1">
    <citation type="submission" date="2023-09" db="EMBL/GenBank/DDBJ databases">
        <title>Genomes of two closely related lineages of the louse Polyplax serrata with different host specificities.</title>
        <authorList>
            <person name="Martinu J."/>
            <person name="Tarabai H."/>
            <person name="Stefka J."/>
            <person name="Hypsa V."/>
        </authorList>
    </citation>
    <scope>NUCLEOTIDE SEQUENCE [LARGE SCALE GENOMIC DNA]</scope>
    <source>
        <strain evidence="1">98ZLc_SE</strain>
    </source>
</reference>